<evidence type="ECO:0000256" key="1">
    <source>
        <dbReference type="ARBA" id="ARBA00007169"/>
    </source>
</evidence>
<dbReference type="SUPFAM" id="SSF53474">
    <property type="entry name" value="alpha/beta-Hydrolases"/>
    <property type="match status" value="1"/>
</dbReference>
<dbReference type="InterPro" id="IPR012223">
    <property type="entry name" value="TEII"/>
</dbReference>
<dbReference type="Gene3D" id="3.40.50.1820">
    <property type="entry name" value="alpha/beta hydrolase"/>
    <property type="match status" value="1"/>
</dbReference>
<comment type="caution">
    <text evidence="4">The sequence shown here is derived from an EMBL/GenBank/DDBJ whole genome shotgun (WGS) entry which is preliminary data.</text>
</comment>
<reference evidence="4 5" key="1">
    <citation type="submission" date="2024-06" db="EMBL/GenBank/DDBJ databases">
        <title>The Natural Products Discovery Center: Release of the First 8490 Sequenced Strains for Exploring Actinobacteria Biosynthetic Diversity.</title>
        <authorList>
            <person name="Kalkreuter E."/>
            <person name="Kautsar S.A."/>
            <person name="Yang D."/>
            <person name="Bader C.D."/>
            <person name="Teijaro C.N."/>
            <person name="Fluegel L."/>
            <person name="Davis C.M."/>
            <person name="Simpson J.R."/>
            <person name="Lauterbach L."/>
            <person name="Steele A.D."/>
            <person name="Gui C."/>
            <person name="Meng S."/>
            <person name="Li G."/>
            <person name="Viehrig K."/>
            <person name="Ye F."/>
            <person name="Su P."/>
            <person name="Kiefer A.F."/>
            <person name="Nichols A."/>
            <person name="Cepeda A.J."/>
            <person name="Yan W."/>
            <person name="Fan B."/>
            <person name="Jiang Y."/>
            <person name="Adhikari A."/>
            <person name="Zheng C.-J."/>
            <person name="Schuster L."/>
            <person name="Cowan T.M."/>
            <person name="Smanski M.J."/>
            <person name="Chevrette M.G."/>
            <person name="De Carvalho L.P.S."/>
            <person name="Shen B."/>
        </authorList>
    </citation>
    <scope>NUCLEOTIDE SEQUENCE [LARGE SCALE GENOMIC DNA]</scope>
    <source>
        <strain evidence="4 5">NPDC001166</strain>
    </source>
</reference>
<proteinExistence type="inferred from homology"/>
<dbReference type="PANTHER" id="PTHR11487">
    <property type="entry name" value="THIOESTERASE"/>
    <property type="match status" value="1"/>
</dbReference>
<keyword evidence="5" id="KW-1185">Reference proteome</keyword>
<evidence type="ECO:0000259" key="3">
    <source>
        <dbReference type="SMART" id="SM00824"/>
    </source>
</evidence>
<dbReference type="InterPro" id="IPR001031">
    <property type="entry name" value="Thioesterase"/>
</dbReference>
<evidence type="ECO:0000313" key="5">
    <source>
        <dbReference type="Proteomes" id="UP001470023"/>
    </source>
</evidence>
<keyword evidence="2 4" id="KW-0378">Hydrolase</keyword>
<dbReference type="InterPro" id="IPR020802">
    <property type="entry name" value="TesA-like"/>
</dbReference>
<dbReference type="EMBL" id="JBEPAZ010000057">
    <property type="protein sequence ID" value="MER6433330.1"/>
    <property type="molecule type" value="Genomic_DNA"/>
</dbReference>
<organism evidence="4 5">
    <name type="scientific">Streptomyces sp. 900105245</name>
    <dbReference type="NCBI Taxonomy" id="3154379"/>
    <lineage>
        <taxon>Bacteria</taxon>
        <taxon>Bacillati</taxon>
        <taxon>Actinomycetota</taxon>
        <taxon>Actinomycetes</taxon>
        <taxon>Kitasatosporales</taxon>
        <taxon>Streptomycetaceae</taxon>
        <taxon>Streptomyces</taxon>
    </lineage>
</organism>
<gene>
    <name evidence="4" type="ORF">ABT272_37235</name>
</gene>
<dbReference type="PANTHER" id="PTHR11487:SF0">
    <property type="entry name" value="S-ACYL FATTY ACID SYNTHASE THIOESTERASE, MEDIUM CHAIN"/>
    <property type="match status" value="1"/>
</dbReference>
<name>A0ABV1UHY0_9ACTN</name>
<evidence type="ECO:0000256" key="2">
    <source>
        <dbReference type="ARBA" id="ARBA00022801"/>
    </source>
</evidence>
<dbReference type="Proteomes" id="UP001470023">
    <property type="component" value="Unassembled WGS sequence"/>
</dbReference>
<evidence type="ECO:0000313" key="4">
    <source>
        <dbReference type="EMBL" id="MER6433330.1"/>
    </source>
</evidence>
<dbReference type="Pfam" id="PF00975">
    <property type="entry name" value="Thioesterase"/>
    <property type="match status" value="1"/>
</dbReference>
<sequence length="246" mass="27018">MTAAVGPRTWLRRFHTTPDPATRPVQLVCLPHAGGAAGYFVPLSAELCEVADVLAVQYPGRQDRWHEPAVDDLHELSRQVVAALEPALDDRPVVLFGHSMGALVAYEAARLLNPARLYVSGCPAPSRGVESEQEITDDQGILDDLRALDGTDAELLSDPALLELILPALRADYRAVRTYSWRAGPEPSCPLTVLTGDRDPRTPAEAVMEWKRHGTKDIRFHAYEGGHFYLTEHTRQVAELIAADLA</sequence>
<dbReference type="GO" id="GO:0016787">
    <property type="term" value="F:hydrolase activity"/>
    <property type="evidence" value="ECO:0007669"/>
    <property type="project" value="UniProtKB-KW"/>
</dbReference>
<feature type="domain" description="Thioesterase TesA-like" evidence="3">
    <location>
        <begin position="28"/>
        <end position="211"/>
    </location>
</feature>
<dbReference type="RefSeq" id="WP_352065524.1">
    <property type="nucleotide sequence ID" value="NZ_JBEPAB010000018.1"/>
</dbReference>
<accession>A0ABV1UHY0</accession>
<comment type="similarity">
    <text evidence="1">Belongs to the thioesterase family.</text>
</comment>
<dbReference type="InterPro" id="IPR029058">
    <property type="entry name" value="AB_hydrolase_fold"/>
</dbReference>
<dbReference type="SMART" id="SM00824">
    <property type="entry name" value="PKS_TE"/>
    <property type="match status" value="1"/>
</dbReference>
<protein>
    <submittedName>
        <fullName evidence="4">Alpha/beta fold hydrolase</fullName>
    </submittedName>
</protein>